<comment type="caution">
    <text evidence="1">The sequence shown here is derived from an EMBL/GenBank/DDBJ whole genome shotgun (WGS) entry which is preliminary data.</text>
</comment>
<accession>D4YUA2</accession>
<dbReference type="Proteomes" id="UP000004069">
    <property type="component" value="Unassembled WGS sequence"/>
</dbReference>
<sequence>MQFGKETLFDTDSHYKINNKGAATFKLNKKAKTITITLKKMVL</sequence>
<evidence type="ECO:0000313" key="2">
    <source>
        <dbReference type="Proteomes" id="UP000004069"/>
    </source>
</evidence>
<dbReference type="AlphaFoldDB" id="D4YUA2"/>
<evidence type="ECO:0000313" key="1">
    <source>
        <dbReference type="EMBL" id="EFG55248.1"/>
    </source>
</evidence>
<name>D4YUA2_9LACO</name>
<organism evidence="1 2">
    <name type="scientific">Lactobacillus amylolyticus DSM 11664</name>
    <dbReference type="NCBI Taxonomy" id="585524"/>
    <lineage>
        <taxon>Bacteria</taxon>
        <taxon>Bacillati</taxon>
        <taxon>Bacillota</taxon>
        <taxon>Bacilli</taxon>
        <taxon>Lactobacillales</taxon>
        <taxon>Lactobacillaceae</taxon>
        <taxon>Lactobacillus</taxon>
    </lineage>
</organism>
<protein>
    <submittedName>
        <fullName evidence="1">Uncharacterized protein</fullName>
    </submittedName>
</protein>
<proteinExistence type="predicted"/>
<gene>
    <name evidence="1" type="ORF">HMPREF0493_1113</name>
</gene>
<reference evidence="1 2" key="1">
    <citation type="submission" date="2010-04" db="EMBL/GenBank/DDBJ databases">
        <authorList>
            <person name="Muzny D."/>
            <person name="Qin X."/>
            <person name="Deng J."/>
            <person name="Jiang H."/>
            <person name="Liu Y."/>
            <person name="Qu J."/>
            <person name="Song X.-Z."/>
            <person name="Zhang L."/>
            <person name="Thornton R."/>
            <person name="Coyle M."/>
            <person name="Francisco L."/>
            <person name="Jackson L."/>
            <person name="Javaid M."/>
            <person name="Korchina V."/>
            <person name="Kovar C."/>
            <person name="Mata R."/>
            <person name="Mathew T."/>
            <person name="Ngo R."/>
            <person name="Nguyen L."/>
            <person name="Nguyen N."/>
            <person name="Okwuonu G."/>
            <person name="Ongeri F."/>
            <person name="Pham C."/>
            <person name="Simmons D."/>
            <person name="Wilczek-Boney K."/>
            <person name="Hale W."/>
            <person name="Jakkamsetti A."/>
            <person name="Pham P."/>
            <person name="Ruth R."/>
            <person name="San Lucas F."/>
            <person name="Warren J."/>
            <person name="Zhang J."/>
            <person name="Zhao Z."/>
            <person name="Zhou C."/>
            <person name="Zhu D."/>
            <person name="Lee S."/>
            <person name="Bess C."/>
            <person name="Blankenburg K."/>
            <person name="Forbes L."/>
            <person name="Fu Q."/>
            <person name="Gubbala S."/>
            <person name="Hirani K."/>
            <person name="Jayaseelan J.C."/>
            <person name="Lara F."/>
            <person name="Munidasa M."/>
            <person name="Palculict T."/>
            <person name="Patil S."/>
            <person name="Pu L.-L."/>
            <person name="Saada N."/>
            <person name="Tang L."/>
            <person name="Weissenberger G."/>
            <person name="Zhu Y."/>
            <person name="Hemphill L."/>
            <person name="Shang Y."/>
            <person name="Youmans B."/>
            <person name="Ayvaz T."/>
            <person name="Ross M."/>
            <person name="Santibanez J."/>
            <person name="Aqrawi P."/>
            <person name="Gross S."/>
            <person name="Joshi V."/>
            <person name="Fowler G."/>
            <person name="Nazareth L."/>
            <person name="Reid J."/>
            <person name="Worley K."/>
            <person name="Petrosino J."/>
            <person name="Highlander S."/>
            <person name="Gibbs R."/>
        </authorList>
    </citation>
    <scope>NUCLEOTIDE SEQUENCE [LARGE SCALE GENOMIC DNA]</scope>
    <source>
        <strain evidence="1 2">DSM 11664</strain>
    </source>
</reference>
<keyword evidence="2" id="KW-1185">Reference proteome</keyword>
<dbReference type="EMBL" id="ADNY01000042">
    <property type="protein sequence ID" value="EFG55248.1"/>
    <property type="molecule type" value="Genomic_DNA"/>
</dbReference>